<evidence type="ECO:0000313" key="11">
    <source>
        <dbReference type="EMBL" id="PQV64556.1"/>
    </source>
</evidence>
<evidence type="ECO:0000256" key="5">
    <source>
        <dbReference type="ARBA" id="ARBA00023015"/>
    </source>
</evidence>
<dbReference type="GO" id="GO:0016779">
    <property type="term" value="F:nucleotidyltransferase activity"/>
    <property type="evidence" value="ECO:0007669"/>
    <property type="project" value="UniProtKB-KW"/>
</dbReference>
<dbReference type="Pfam" id="PF00309">
    <property type="entry name" value="Sigma54_AID"/>
    <property type="match status" value="1"/>
</dbReference>
<feature type="domain" description="RNA polymerase sigma factor 54 core-binding" evidence="10">
    <location>
        <begin position="114"/>
        <end position="315"/>
    </location>
</feature>
<evidence type="ECO:0000256" key="1">
    <source>
        <dbReference type="ARBA" id="ARBA00008798"/>
    </source>
</evidence>
<dbReference type="GO" id="GO:0006352">
    <property type="term" value="P:DNA-templated transcription initiation"/>
    <property type="evidence" value="ECO:0007669"/>
    <property type="project" value="InterPro"/>
</dbReference>
<dbReference type="PANTHER" id="PTHR32248:SF4">
    <property type="entry name" value="RNA POLYMERASE SIGMA-54 FACTOR"/>
    <property type="match status" value="1"/>
</dbReference>
<dbReference type="InterPro" id="IPR007634">
    <property type="entry name" value="RNA_pol_sigma_54_DNA-bd"/>
</dbReference>
<dbReference type="InterPro" id="IPR000394">
    <property type="entry name" value="RNA_pol_sigma_54"/>
</dbReference>
<evidence type="ECO:0000256" key="6">
    <source>
        <dbReference type="ARBA" id="ARBA00023082"/>
    </source>
</evidence>
<dbReference type="Gene3D" id="1.10.10.1330">
    <property type="entry name" value="RNA polymerase sigma-54 factor, core-binding domain"/>
    <property type="match status" value="1"/>
</dbReference>
<keyword evidence="8" id="KW-0804">Transcription</keyword>
<dbReference type="InterPro" id="IPR038709">
    <property type="entry name" value="RpoN_core-bd_sf"/>
</dbReference>
<dbReference type="FunCoup" id="A0A2S8SUU3">
    <property type="interactions" value="175"/>
</dbReference>
<sequence>MAQSMGMSGGMEQTLNPKMIAFYELLQQPGVELEQAIESELQDNPALEVTAERLCPACGANMMAAVCRECGYKITKDDEEAAELAREKILDLAIEASPMEKPVYTGEDDGFDVMARLTATETLAEHLKWQWGMTASQENRALGDQLIGCINDDGYLDTDLETLSEGLDVPLQKMEEVLGEIQNLEPAGVGARTLRECLRLQLVTRDKGPDADVAQLALKLIDDHWQALARHSYEDIARKLKTTVERVQDGADFIRTELSPYPGRQFHPAWHTGSPHGEGRVRPDVEIKKVEGAEGVYLVEVNESRSLGLRVNSVYRQLWDAMRKDAVTYSSKDREHVQTYLTRAREFIDNLNQRRKTLKLIIEAVATEQGLFLEQGTHALKPLTRLSVAHKLGLHESTVGRAVSGKYAMLPNGEVIGCEIFFDASLSIKEVIKDLLAEENSRKPFSDEQISAELSKRGIEIARRTVTKYREALKIPPAAQRRRYD</sequence>
<evidence type="ECO:0000256" key="3">
    <source>
        <dbReference type="ARBA" id="ARBA00022679"/>
    </source>
</evidence>
<keyword evidence="2" id="KW-0240">DNA-directed RNA polymerase</keyword>
<dbReference type="Proteomes" id="UP000237684">
    <property type="component" value="Unassembled WGS sequence"/>
</dbReference>
<dbReference type="PRINTS" id="PR00045">
    <property type="entry name" value="SIGMA54FCT"/>
</dbReference>
<evidence type="ECO:0000259" key="9">
    <source>
        <dbReference type="Pfam" id="PF04552"/>
    </source>
</evidence>
<feature type="domain" description="RNA polymerase sigma factor 54 DNA-binding" evidence="9">
    <location>
        <begin position="336"/>
        <end position="483"/>
    </location>
</feature>
<proteinExistence type="inferred from homology"/>
<dbReference type="GO" id="GO:0016987">
    <property type="term" value="F:sigma factor activity"/>
    <property type="evidence" value="ECO:0007669"/>
    <property type="project" value="UniProtKB-KW"/>
</dbReference>
<evidence type="ECO:0000256" key="7">
    <source>
        <dbReference type="ARBA" id="ARBA00023125"/>
    </source>
</evidence>
<dbReference type="InParanoid" id="A0A2S8SUU3"/>
<evidence type="ECO:0000313" key="12">
    <source>
        <dbReference type="Proteomes" id="UP000237684"/>
    </source>
</evidence>
<dbReference type="PANTHER" id="PTHR32248">
    <property type="entry name" value="RNA POLYMERASE SIGMA-54 FACTOR"/>
    <property type="match status" value="1"/>
</dbReference>
<dbReference type="InterPro" id="IPR007046">
    <property type="entry name" value="RNA_pol_sigma_54_core-bd"/>
</dbReference>
<keyword evidence="12" id="KW-1185">Reference proteome</keyword>
<evidence type="ECO:0000256" key="2">
    <source>
        <dbReference type="ARBA" id="ARBA00022478"/>
    </source>
</evidence>
<name>A0A2S8SUU3_9BACT</name>
<evidence type="ECO:0000256" key="8">
    <source>
        <dbReference type="ARBA" id="ARBA00023163"/>
    </source>
</evidence>
<evidence type="ECO:0000259" key="10">
    <source>
        <dbReference type="Pfam" id="PF04963"/>
    </source>
</evidence>
<accession>A0A2S8SUU3</accession>
<dbReference type="PIRSF" id="PIRSF000774">
    <property type="entry name" value="RpoN"/>
    <property type="match status" value="1"/>
</dbReference>
<dbReference type="Gene3D" id="1.10.10.60">
    <property type="entry name" value="Homeodomain-like"/>
    <property type="match status" value="1"/>
</dbReference>
<keyword evidence="5" id="KW-0805">Transcription regulation</keyword>
<comment type="similarity">
    <text evidence="1">Belongs to the sigma-54 factor family.</text>
</comment>
<dbReference type="PROSITE" id="PS50044">
    <property type="entry name" value="SIGMA54_3"/>
    <property type="match status" value="1"/>
</dbReference>
<comment type="caution">
    <text evidence="11">The sequence shown here is derived from an EMBL/GenBank/DDBJ whole genome shotgun (WGS) entry which is preliminary data.</text>
</comment>
<dbReference type="GO" id="GO:0003677">
    <property type="term" value="F:DNA binding"/>
    <property type="evidence" value="ECO:0007669"/>
    <property type="project" value="UniProtKB-KW"/>
</dbReference>
<keyword evidence="6" id="KW-0731">Sigma factor</keyword>
<reference evidence="11 12" key="1">
    <citation type="journal article" date="2018" name="Syst. Appl. Microbiol.">
        <title>Abditibacterium utsteinense sp. nov., the first cultivated member of candidate phylum FBP, isolated from ice-free Antarctic soil samples.</title>
        <authorList>
            <person name="Tahon G."/>
            <person name="Tytgat B."/>
            <person name="Lebbe L."/>
            <person name="Carlier A."/>
            <person name="Willems A."/>
        </authorList>
    </citation>
    <scope>NUCLEOTIDE SEQUENCE [LARGE SCALE GENOMIC DNA]</scope>
    <source>
        <strain evidence="11 12">LMG 29911</strain>
    </source>
</reference>
<dbReference type="Pfam" id="PF04963">
    <property type="entry name" value="Sigma54_CBD"/>
    <property type="match status" value="1"/>
</dbReference>
<keyword evidence="3" id="KW-0808">Transferase</keyword>
<dbReference type="OrthoDB" id="9814402at2"/>
<keyword evidence="7" id="KW-0238">DNA-binding</keyword>
<dbReference type="RefSeq" id="WP_105482935.1">
    <property type="nucleotide sequence ID" value="NZ_NIGF01000004.1"/>
</dbReference>
<dbReference type="NCBIfam" id="TIGR02395">
    <property type="entry name" value="rpoN_sigma"/>
    <property type="match status" value="1"/>
</dbReference>
<dbReference type="Pfam" id="PF04552">
    <property type="entry name" value="Sigma54_DBD"/>
    <property type="match status" value="1"/>
</dbReference>
<dbReference type="GO" id="GO:0000428">
    <property type="term" value="C:DNA-directed RNA polymerase complex"/>
    <property type="evidence" value="ECO:0007669"/>
    <property type="project" value="UniProtKB-KW"/>
</dbReference>
<evidence type="ECO:0000256" key="4">
    <source>
        <dbReference type="ARBA" id="ARBA00022695"/>
    </source>
</evidence>
<keyword evidence="4" id="KW-0548">Nucleotidyltransferase</keyword>
<dbReference type="PROSITE" id="PS00718">
    <property type="entry name" value="SIGMA54_2"/>
    <property type="match status" value="1"/>
</dbReference>
<organism evidence="11 12">
    <name type="scientific">Abditibacterium utsteinense</name>
    <dbReference type="NCBI Taxonomy" id="1960156"/>
    <lineage>
        <taxon>Bacteria</taxon>
        <taxon>Pseudomonadati</taxon>
        <taxon>Abditibacteriota</taxon>
        <taxon>Abditibacteriia</taxon>
        <taxon>Abditibacteriales</taxon>
        <taxon>Abditibacteriaceae</taxon>
        <taxon>Abditibacterium</taxon>
    </lineage>
</organism>
<dbReference type="AlphaFoldDB" id="A0A2S8SUU3"/>
<dbReference type="EMBL" id="NIGF01000004">
    <property type="protein sequence ID" value="PQV64556.1"/>
    <property type="molecule type" value="Genomic_DNA"/>
</dbReference>
<dbReference type="GO" id="GO:0001216">
    <property type="term" value="F:DNA-binding transcription activator activity"/>
    <property type="evidence" value="ECO:0007669"/>
    <property type="project" value="InterPro"/>
</dbReference>
<gene>
    <name evidence="11" type="ORF">B1R32_10449</name>
</gene>
<protein>
    <submittedName>
        <fullName evidence="11">RNA polymerase, sigma 54 subunit, RpoN/SigL</fullName>
    </submittedName>
</protein>